<evidence type="ECO:0000256" key="2">
    <source>
        <dbReference type="ARBA" id="ARBA00029447"/>
    </source>
</evidence>
<protein>
    <recommendedName>
        <fullName evidence="5">Methyl-accepting transducer domain-containing protein</fullName>
    </recommendedName>
</protein>
<accession>A0A919XL04</accession>
<dbReference type="AlphaFoldDB" id="A0A919XL04"/>
<name>A0A919XL04_9BACL</name>
<feature type="transmembrane region" description="Helical" evidence="4">
    <location>
        <begin position="12"/>
        <end position="33"/>
    </location>
</feature>
<dbReference type="GO" id="GO:0016020">
    <property type="term" value="C:membrane"/>
    <property type="evidence" value="ECO:0007669"/>
    <property type="project" value="InterPro"/>
</dbReference>
<proteinExistence type="inferred from homology"/>
<sequence length="424" mass="45015">MKVENSDLQKQYRMIGLKGAGCFAGAVVVINLICLLCGLPVWAGLIASLVLGAPAGYFITAWLLRSAGAGQQGLFASGSANSAEHHAGSTGDHLHKFGLQYKELSDEFNTRISRMAGTIDEVKASAEMGFYVSDMIKEATLGVSGDAGQQTEMIRTSSNTVGDVVNAIRHIAGSADEVAAAAGESSEKSAEGQEAILAAIKQMDEANTTVHTLVEMMNRLDESSREVVSFVAMIREIAEQTHLLSLNAAIEAARFGDEGRGFSVIASEIRNLAEQSSNSAKQVTQVVSVILKETTQAVASTKLVAEQVGDGLKVVNQAGESFEFIKLSIGEVAGQIQEVSSAVEEIAAGAEQLVVSMEKTEEIAVKTMSEMNSVTQAVEEHHSIMEQISNATETLSAYSKELDLSIQKYHELLGDAEQPAKLVS</sequence>
<keyword evidence="4" id="KW-0472">Membrane</keyword>
<evidence type="ECO:0000259" key="5">
    <source>
        <dbReference type="PROSITE" id="PS50111"/>
    </source>
</evidence>
<keyword evidence="1 3" id="KW-0807">Transducer</keyword>
<dbReference type="SMART" id="SM00283">
    <property type="entry name" value="MA"/>
    <property type="match status" value="1"/>
</dbReference>
<comment type="similarity">
    <text evidence="2">Belongs to the methyl-accepting chemotaxis (MCP) protein family.</text>
</comment>
<reference evidence="6" key="1">
    <citation type="submission" date="2021-03" db="EMBL/GenBank/DDBJ databases">
        <title>Antimicrobial resistance genes in bacteria isolated from Japanese honey, and their potential for conferring macrolide and lincosamide resistance in the American foulbrood pathogen Paenibacillus larvae.</title>
        <authorList>
            <person name="Okamoto M."/>
            <person name="Kumagai M."/>
            <person name="Kanamori H."/>
            <person name="Takamatsu D."/>
        </authorList>
    </citation>
    <scope>NUCLEOTIDE SEQUENCE</scope>
    <source>
        <strain evidence="6">J2TS6</strain>
    </source>
</reference>
<evidence type="ECO:0000256" key="4">
    <source>
        <dbReference type="SAM" id="Phobius"/>
    </source>
</evidence>
<dbReference type="Pfam" id="PF00015">
    <property type="entry name" value="MCPsignal"/>
    <property type="match status" value="1"/>
</dbReference>
<keyword evidence="4" id="KW-1133">Transmembrane helix</keyword>
<dbReference type="InterPro" id="IPR004089">
    <property type="entry name" value="MCPsignal_dom"/>
</dbReference>
<dbReference type="GO" id="GO:0007165">
    <property type="term" value="P:signal transduction"/>
    <property type="evidence" value="ECO:0007669"/>
    <property type="project" value="UniProtKB-KW"/>
</dbReference>
<dbReference type="InterPro" id="IPR004090">
    <property type="entry name" value="Chemotax_Me-accpt_rcpt"/>
</dbReference>
<evidence type="ECO:0000256" key="1">
    <source>
        <dbReference type="ARBA" id="ARBA00023224"/>
    </source>
</evidence>
<dbReference type="SUPFAM" id="SSF58104">
    <property type="entry name" value="Methyl-accepting chemotaxis protein (MCP) signaling domain"/>
    <property type="match status" value="1"/>
</dbReference>
<evidence type="ECO:0000313" key="7">
    <source>
        <dbReference type="Proteomes" id="UP000679779"/>
    </source>
</evidence>
<keyword evidence="4" id="KW-0812">Transmembrane</keyword>
<comment type="caution">
    <text evidence="6">The sequence shown here is derived from an EMBL/GenBank/DDBJ whole genome shotgun (WGS) entry which is preliminary data.</text>
</comment>
<gene>
    <name evidence="6" type="ORF">J2TS6_44790</name>
</gene>
<evidence type="ECO:0000313" key="6">
    <source>
        <dbReference type="EMBL" id="GIO33338.1"/>
    </source>
</evidence>
<organism evidence="6 7">
    <name type="scientific">Paenibacillus albilobatus</name>
    <dbReference type="NCBI Taxonomy" id="2716884"/>
    <lineage>
        <taxon>Bacteria</taxon>
        <taxon>Bacillati</taxon>
        <taxon>Bacillota</taxon>
        <taxon>Bacilli</taxon>
        <taxon>Bacillales</taxon>
        <taxon>Paenibacillaceae</taxon>
        <taxon>Paenibacillus</taxon>
    </lineage>
</organism>
<dbReference type="GO" id="GO:0004888">
    <property type="term" value="F:transmembrane signaling receptor activity"/>
    <property type="evidence" value="ECO:0007669"/>
    <property type="project" value="InterPro"/>
</dbReference>
<feature type="domain" description="Methyl-accepting transducer" evidence="5">
    <location>
        <begin position="125"/>
        <end position="361"/>
    </location>
</feature>
<dbReference type="CDD" id="cd11386">
    <property type="entry name" value="MCP_signal"/>
    <property type="match status" value="1"/>
</dbReference>
<keyword evidence="7" id="KW-1185">Reference proteome</keyword>
<evidence type="ECO:0000256" key="3">
    <source>
        <dbReference type="PROSITE-ProRule" id="PRU00284"/>
    </source>
</evidence>
<dbReference type="EMBL" id="BORQ01000005">
    <property type="protein sequence ID" value="GIO33338.1"/>
    <property type="molecule type" value="Genomic_DNA"/>
</dbReference>
<dbReference type="RefSeq" id="WP_160044126.1">
    <property type="nucleotide sequence ID" value="NZ_BORQ01000005.1"/>
</dbReference>
<dbReference type="PANTHER" id="PTHR32089">
    <property type="entry name" value="METHYL-ACCEPTING CHEMOTAXIS PROTEIN MCPB"/>
    <property type="match status" value="1"/>
</dbReference>
<dbReference type="Proteomes" id="UP000679779">
    <property type="component" value="Unassembled WGS sequence"/>
</dbReference>
<dbReference type="PANTHER" id="PTHR32089:SF112">
    <property type="entry name" value="LYSOZYME-LIKE PROTEIN-RELATED"/>
    <property type="match status" value="1"/>
</dbReference>
<dbReference type="Gene3D" id="1.10.287.950">
    <property type="entry name" value="Methyl-accepting chemotaxis protein"/>
    <property type="match status" value="1"/>
</dbReference>
<dbReference type="GO" id="GO:0006935">
    <property type="term" value="P:chemotaxis"/>
    <property type="evidence" value="ECO:0007669"/>
    <property type="project" value="InterPro"/>
</dbReference>
<dbReference type="PROSITE" id="PS50111">
    <property type="entry name" value="CHEMOTAXIS_TRANSDUC_2"/>
    <property type="match status" value="1"/>
</dbReference>
<dbReference type="PRINTS" id="PR00260">
    <property type="entry name" value="CHEMTRNSDUCR"/>
</dbReference>